<keyword evidence="3" id="KW-1185">Reference proteome</keyword>
<organism evidence="2 3">
    <name type="scientific">Pandoraea terrae</name>
    <dbReference type="NCBI Taxonomy" id="1537710"/>
    <lineage>
        <taxon>Bacteria</taxon>
        <taxon>Pseudomonadati</taxon>
        <taxon>Pseudomonadota</taxon>
        <taxon>Betaproteobacteria</taxon>
        <taxon>Burkholderiales</taxon>
        <taxon>Burkholderiaceae</taxon>
        <taxon>Pandoraea</taxon>
    </lineage>
</organism>
<dbReference type="AlphaFoldDB" id="A0A5E4S093"/>
<dbReference type="Pfam" id="PF12085">
    <property type="entry name" value="DUF3562"/>
    <property type="match status" value="1"/>
</dbReference>
<evidence type="ECO:0000313" key="3">
    <source>
        <dbReference type="Proteomes" id="UP000414233"/>
    </source>
</evidence>
<feature type="region of interest" description="Disordered" evidence="1">
    <location>
        <begin position="60"/>
        <end position="85"/>
    </location>
</feature>
<evidence type="ECO:0008006" key="4">
    <source>
        <dbReference type="Google" id="ProtNLM"/>
    </source>
</evidence>
<accession>A0A5E4S093</accession>
<gene>
    <name evidence="2" type="ORF">PTE30175_00460</name>
</gene>
<proteinExistence type="predicted"/>
<reference evidence="2 3" key="1">
    <citation type="submission" date="2019-08" db="EMBL/GenBank/DDBJ databases">
        <authorList>
            <person name="Peeters C."/>
        </authorList>
    </citation>
    <scope>NUCLEOTIDE SEQUENCE [LARGE SCALE GENOMIC DNA]</scope>
    <source>
        <strain evidence="2 3">LMG 30175</strain>
    </source>
</reference>
<evidence type="ECO:0000313" key="2">
    <source>
        <dbReference type="EMBL" id="VVD68785.1"/>
    </source>
</evidence>
<name>A0A5E4S093_9BURK</name>
<evidence type="ECO:0000256" key="1">
    <source>
        <dbReference type="SAM" id="MobiDB-lite"/>
    </source>
</evidence>
<dbReference type="InterPro" id="IPR021945">
    <property type="entry name" value="DUF3562"/>
</dbReference>
<dbReference type="Proteomes" id="UP000414233">
    <property type="component" value="Unassembled WGS sequence"/>
</dbReference>
<sequence>MNTAPKAELVAKIAHRNHISVDEAQRLCDEAWQTLSTNARVTHYLSVFVEKRVERSLRERVTQHDNAAVTPQGSATPAPGKLRPDRAVRLDLIERPRLGPQAPMGLVRP</sequence>
<protein>
    <recommendedName>
        <fullName evidence="4">DUF3562 domain-containing protein</fullName>
    </recommendedName>
</protein>
<dbReference type="EMBL" id="CABPRZ010000002">
    <property type="protein sequence ID" value="VVD68785.1"/>
    <property type="molecule type" value="Genomic_DNA"/>
</dbReference>